<dbReference type="InterPro" id="IPR000531">
    <property type="entry name" value="Beta-barrel_TonB"/>
</dbReference>
<evidence type="ECO:0000256" key="6">
    <source>
        <dbReference type="ARBA" id="ARBA00023077"/>
    </source>
</evidence>
<dbReference type="EMBL" id="JAULBC010000002">
    <property type="protein sequence ID" value="MEX6687643.1"/>
    <property type="molecule type" value="Genomic_DNA"/>
</dbReference>
<dbReference type="Proteomes" id="UP001560573">
    <property type="component" value="Unassembled WGS sequence"/>
</dbReference>
<dbReference type="NCBIfam" id="TIGR04056">
    <property type="entry name" value="OMP_RagA_SusC"/>
    <property type="match status" value="1"/>
</dbReference>
<dbReference type="InterPro" id="IPR008969">
    <property type="entry name" value="CarboxyPept-like_regulatory"/>
</dbReference>
<feature type="signal peptide" evidence="11">
    <location>
        <begin position="1"/>
        <end position="20"/>
    </location>
</feature>
<keyword evidence="4 10" id="KW-0812">Transmembrane</keyword>
<dbReference type="PANTHER" id="PTHR30069:SF29">
    <property type="entry name" value="HEMOGLOBIN AND HEMOGLOBIN-HAPTOGLOBIN-BINDING PROTEIN 1-RELATED"/>
    <property type="match status" value="1"/>
</dbReference>
<dbReference type="Gene3D" id="2.170.130.10">
    <property type="entry name" value="TonB-dependent receptor, plug domain"/>
    <property type="match status" value="1"/>
</dbReference>
<evidence type="ECO:0000313" key="13">
    <source>
        <dbReference type="EMBL" id="MEX6687643.1"/>
    </source>
</evidence>
<dbReference type="SUPFAM" id="SSF56935">
    <property type="entry name" value="Porins"/>
    <property type="match status" value="1"/>
</dbReference>
<dbReference type="Gene3D" id="2.40.170.20">
    <property type="entry name" value="TonB-dependent receptor, beta-barrel domain"/>
    <property type="match status" value="1"/>
</dbReference>
<keyword evidence="9 10" id="KW-0998">Cell outer membrane</keyword>
<dbReference type="SUPFAM" id="SSF49464">
    <property type="entry name" value="Carboxypeptidase regulatory domain-like"/>
    <property type="match status" value="1"/>
</dbReference>
<dbReference type="Pfam" id="PF00593">
    <property type="entry name" value="TonB_dep_Rec_b-barrel"/>
    <property type="match status" value="1"/>
</dbReference>
<dbReference type="InterPro" id="IPR023996">
    <property type="entry name" value="TonB-dep_OMP_SusC/RagA"/>
</dbReference>
<evidence type="ECO:0000256" key="7">
    <source>
        <dbReference type="ARBA" id="ARBA00023136"/>
    </source>
</evidence>
<dbReference type="Gene3D" id="2.60.40.1120">
    <property type="entry name" value="Carboxypeptidase-like, regulatory domain"/>
    <property type="match status" value="1"/>
</dbReference>
<evidence type="ECO:0000256" key="10">
    <source>
        <dbReference type="PROSITE-ProRule" id="PRU01360"/>
    </source>
</evidence>
<dbReference type="InterPro" id="IPR037066">
    <property type="entry name" value="Plug_dom_sf"/>
</dbReference>
<comment type="similarity">
    <text evidence="10">Belongs to the TonB-dependent receptor family.</text>
</comment>
<dbReference type="InterPro" id="IPR039426">
    <property type="entry name" value="TonB-dep_rcpt-like"/>
</dbReference>
<evidence type="ECO:0000256" key="8">
    <source>
        <dbReference type="ARBA" id="ARBA00023170"/>
    </source>
</evidence>
<keyword evidence="14" id="KW-1185">Reference proteome</keyword>
<keyword evidence="5 11" id="KW-0732">Signal</keyword>
<evidence type="ECO:0000256" key="5">
    <source>
        <dbReference type="ARBA" id="ARBA00022729"/>
    </source>
</evidence>
<reference evidence="13 14" key="1">
    <citation type="submission" date="2023-07" db="EMBL/GenBank/DDBJ databases">
        <authorList>
            <person name="Lian W.-H."/>
        </authorList>
    </citation>
    <scope>NUCLEOTIDE SEQUENCE [LARGE SCALE GENOMIC DNA]</scope>
    <source>
        <strain evidence="13 14">SYSU DXS3180</strain>
    </source>
</reference>
<keyword evidence="3 10" id="KW-1134">Transmembrane beta strand</keyword>
<comment type="caution">
    <text evidence="13">The sequence shown here is derived from an EMBL/GenBank/DDBJ whole genome shotgun (WGS) entry which is preliminary data.</text>
</comment>
<accession>A0ABV3ZCR7</accession>
<evidence type="ECO:0000259" key="12">
    <source>
        <dbReference type="Pfam" id="PF00593"/>
    </source>
</evidence>
<dbReference type="Pfam" id="PF13715">
    <property type="entry name" value="CarbopepD_reg_2"/>
    <property type="match status" value="1"/>
</dbReference>
<evidence type="ECO:0000256" key="9">
    <source>
        <dbReference type="ARBA" id="ARBA00023237"/>
    </source>
</evidence>
<keyword evidence="6" id="KW-0798">TonB box</keyword>
<evidence type="ECO:0000256" key="4">
    <source>
        <dbReference type="ARBA" id="ARBA00022692"/>
    </source>
</evidence>
<organism evidence="13 14">
    <name type="scientific">Danxiaibacter flavus</name>
    <dbReference type="NCBI Taxonomy" id="3049108"/>
    <lineage>
        <taxon>Bacteria</taxon>
        <taxon>Pseudomonadati</taxon>
        <taxon>Bacteroidota</taxon>
        <taxon>Chitinophagia</taxon>
        <taxon>Chitinophagales</taxon>
        <taxon>Chitinophagaceae</taxon>
        <taxon>Danxiaibacter</taxon>
    </lineage>
</organism>
<keyword evidence="7 10" id="KW-0472">Membrane</keyword>
<comment type="subcellular location">
    <subcellularLocation>
        <location evidence="1 10">Cell outer membrane</location>
        <topology evidence="1 10">Multi-pass membrane protein</topology>
    </subcellularLocation>
</comment>
<feature type="domain" description="TonB-dependent receptor-like beta-barrel" evidence="12">
    <location>
        <begin position="410"/>
        <end position="997"/>
    </location>
</feature>
<dbReference type="RefSeq" id="WP_369329047.1">
    <property type="nucleotide sequence ID" value="NZ_JAULBC010000002.1"/>
</dbReference>
<protein>
    <submittedName>
        <fullName evidence="13">SusC/RagA family TonB-linked outer membrane protein</fullName>
    </submittedName>
</protein>
<gene>
    <name evidence="13" type="ORF">QTN47_09080</name>
</gene>
<evidence type="ECO:0000256" key="2">
    <source>
        <dbReference type="ARBA" id="ARBA00022448"/>
    </source>
</evidence>
<evidence type="ECO:0000256" key="3">
    <source>
        <dbReference type="ARBA" id="ARBA00022452"/>
    </source>
</evidence>
<proteinExistence type="inferred from homology"/>
<dbReference type="InterPro" id="IPR036942">
    <property type="entry name" value="Beta-barrel_TonB_sf"/>
</dbReference>
<dbReference type="PROSITE" id="PS52016">
    <property type="entry name" value="TONB_DEPENDENT_REC_3"/>
    <property type="match status" value="1"/>
</dbReference>
<evidence type="ECO:0000313" key="14">
    <source>
        <dbReference type="Proteomes" id="UP001560573"/>
    </source>
</evidence>
<evidence type="ECO:0000256" key="1">
    <source>
        <dbReference type="ARBA" id="ARBA00004571"/>
    </source>
</evidence>
<name>A0ABV3ZCR7_9BACT</name>
<keyword evidence="2 10" id="KW-0813">Transport</keyword>
<dbReference type="PANTHER" id="PTHR30069">
    <property type="entry name" value="TONB-DEPENDENT OUTER MEMBRANE RECEPTOR"/>
    <property type="match status" value="1"/>
</dbReference>
<evidence type="ECO:0000256" key="11">
    <source>
        <dbReference type="SAM" id="SignalP"/>
    </source>
</evidence>
<sequence length="1044" mass="113215">MRKFASMLLLLMLSSFLALAQSKITGKVSDKSGLPVENASVVIKNTSRGTVTNAAGVFTITVKKGETLVISALSFKTAEVLVKNEESLTISMETSESVMDEVIVTAGGLKTKRREQGTAGTVLKGDVITTGKALNVASGLQGKVAGLQISATGGGVNPNYRLILRGQRSLTGNNQALIVLDNVIVPNEVLGNLNPEDLESVNTLQGAGAAALYGSQASNGAIIITTKKGRKGSNTVRLSNTTTIESVAYFPKLQTSFGGGGAGYGYDVNGNTAFSNLENQSYGPRFDGSQVSLGLPLEDGSQLMVPFAPNNSRKDFWNKGLTNQTDFALSSGDDVSSFYVSGQYAAIKGTTPGDKSNRTTLRVNGTRKIGQKVNVSYNTTYTQYRDDITTQTGSMYANMLNVPANVPLTSYSDWRNDKFSNPNGFYNPWYQNPYFSADNYRIKNRKDYLIANIEARYSPTKWLDLVARQGISTRNGSSKATVGAFKYTPYAIESSGGSKSNIPASVSDGSGYITNLVSDLFLQARKNFGDFSVNFVGGGQWRQDESKVVGVGASGLVVPNLYNVGNLVGTPTVSEGNYKARQMGFYGDLRLGYKNYLFLHGTGRKDWVSTLAPENRSFFYPSVDLSFVASEALPFLKESNTINYLKLRGGWSKVGQVNLGNSGDFGAYYLQQTFSQANGFPYASGAGFTVNNTLVSASLKPEMTKGYEVGFEMNMFKDRITSSVTWYSTKTDDQTVTTGVSNTTGFSGLRTNTGQTQSQGLELTLHGTPVRTRDWEVTIGGNYTYLDNKVNSISADLPRLALATYGDNTGSYAVEQQFFPVIMGFDYKRDPQGHIIVDGKTGNPLKDPTIKVLGNAVAKHRLGLDANVSYKNFHFTALMEYRGGYQIYNRGGGEFDWSGSGIRTVGFNRTRFVVPNSVYEDPNKPGSYIKNTTLTVQDGNDFWSDNDLNRSITSNYVTSGAFWKLREVSISYDLPATVIRSVKFIKSAKISVQGRNLLIFLPKSNVYTDPEYSEAGNDSNGIGITGLSSAPPSRFYGATLSLNF</sequence>
<keyword evidence="8" id="KW-0675">Receptor</keyword>
<feature type="chain" id="PRO_5046908472" evidence="11">
    <location>
        <begin position="21"/>
        <end position="1044"/>
    </location>
</feature>